<evidence type="ECO:0000313" key="3">
    <source>
        <dbReference type="Proteomes" id="UP001501586"/>
    </source>
</evidence>
<gene>
    <name evidence="2" type="ORF">GCM10022261_05720</name>
</gene>
<dbReference type="SUPFAM" id="SSF160379">
    <property type="entry name" value="SP0830-like"/>
    <property type="match status" value="2"/>
</dbReference>
<dbReference type="InterPro" id="IPR012545">
    <property type="entry name" value="DUF1697"/>
</dbReference>
<dbReference type="EMBL" id="BAABAZ010000004">
    <property type="protein sequence ID" value="GAA4283041.1"/>
    <property type="molecule type" value="Genomic_DNA"/>
</dbReference>
<sequence length="196" mass="20545">MRFAAFLRGINVGGRHKLPMAEVRDVLSALGARDVATYIQSGNIVFSDEDGGPRSAGRPPAAGRPVATGHPPAEGSAEDWADAIALALEAHAGFAVPARVLAGADLVAARDACPYAPEDPRFCHLVFLPEAPSQEVVVELRGLADGTDTELTVEGRTAYLLTPGGLSKSKSAERILGRLGGTARNLRTVDEVARRL</sequence>
<dbReference type="PIRSF" id="PIRSF008502">
    <property type="entry name" value="UCP008502"/>
    <property type="match status" value="1"/>
</dbReference>
<name>A0ABP8EGF9_9MICO</name>
<dbReference type="PANTHER" id="PTHR36439">
    <property type="entry name" value="BLL4334 PROTEIN"/>
    <property type="match status" value="1"/>
</dbReference>
<dbReference type="Proteomes" id="UP001501586">
    <property type="component" value="Unassembled WGS sequence"/>
</dbReference>
<dbReference type="Gene3D" id="3.30.70.1280">
    <property type="entry name" value="SP0830-like domains"/>
    <property type="match status" value="1"/>
</dbReference>
<evidence type="ECO:0000313" key="2">
    <source>
        <dbReference type="EMBL" id="GAA4283041.1"/>
    </source>
</evidence>
<dbReference type="PANTHER" id="PTHR36439:SF1">
    <property type="entry name" value="DUF1697 DOMAIN-CONTAINING PROTEIN"/>
    <property type="match status" value="1"/>
</dbReference>
<comment type="caution">
    <text evidence="2">The sequence shown here is derived from an EMBL/GenBank/DDBJ whole genome shotgun (WGS) entry which is preliminary data.</text>
</comment>
<feature type="region of interest" description="Disordered" evidence="1">
    <location>
        <begin position="47"/>
        <end position="75"/>
    </location>
</feature>
<protein>
    <submittedName>
        <fullName evidence="2">DUF1697 domain-containing protein</fullName>
    </submittedName>
</protein>
<dbReference type="Pfam" id="PF08002">
    <property type="entry name" value="DUF1697"/>
    <property type="match status" value="2"/>
</dbReference>
<proteinExistence type="predicted"/>
<reference evidence="3" key="1">
    <citation type="journal article" date="2019" name="Int. J. Syst. Evol. Microbiol.">
        <title>The Global Catalogue of Microorganisms (GCM) 10K type strain sequencing project: providing services to taxonomists for standard genome sequencing and annotation.</title>
        <authorList>
            <consortium name="The Broad Institute Genomics Platform"/>
            <consortium name="The Broad Institute Genome Sequencing Center for Infectious Disease"/>
            <person name="Wu L."/>
            <person name="Ma J."/>
        </authorList>
    </citation>
    <scope>NUCLEOTIDE SEQUENCE [LARGE SCALE GENOMIC DNA]</scope>
    <source>
        <strain evidence="3">JCM 17458</strain>
    </source>
</reference>
<organism evidence="2 3">
    <name type="scientific">Brevibacterium daeguense</name>
    <dbReference type="NCBI Taxonomy" id="909936"/>
    <lineage>
        <taxon>Bacteria</taxon>
        <taxon>Bacillati</taxon>
        <taxon>Actinomycetota</taxon>
        <taxon>Actinomycetes</taxon>
        <taxon>Micrococcales</taxon>
        <taxon>Brevibacteriaceae</taxon>
        <taxon>Brevibacterium</taxon>
    </lineage>
</organism>
<feature type="compositionally biased region" description="Low complexity" evidence="1">
    <location>
        <begin position="53"/>
        <end position="67"/>
    </location>
</feature>
<accession>A0ABP8EGF9</accession>
<dbReference type="RefSeq" id="WP_236864575.1">
    <property type="nucleotide sequence ID" value="NZ_BAABAZ010000004.1"/>
</dbReference>
<keyword evidence="3" id="KW-1185">Reference proteome</keyword>
<evidence type="ECO:0000256" key="1">
    <source>
        <dbReference type="SAM" id="MobiDB-lite"/>
    </source>
</evidence>